<dbReference type="Proteomes" id="UP001206983">
    <property type="component" value="Unassembled WGS sequence"/>
</dbReference>
<accession>A0AAE3H953</accession>
<evidence type="ECO:0000256" key="3">
    <source>
        <dbReference type="ARBA" id="ARBA00023274"/>
    </source>
</evidence>
<sequence>MTTNNKVVTSSGKKKTAIARATVKKGTGRVRINKKPLEIYDPAFIRMKIDEAVLLAGEAASGIDIDITVSGGGIMGQASAVRTAIARGIVDWTNDTELRDMYMAYDRNLLVNDSRQKETKKFGGPGARSRYQKSYR</sequence>
<keyword evidence="9" id="KW-1185">Reference proteome</keyword>
<evidence type="ECO:0000256" key="7">
    <source>
        <dbReference type="SAM" id="MobiDB-lite"/>
    </source>
</evidence>
<dbReference type="Gene3D" id="3.30.230.10">
    <property type="match status" value="1"/>
</dbReference>
<keyword evidence="3 5" id="KW-0687">Ribonucleoprotein</keyword>
<dbReference type="HAMAP" id="MF_00532_A">
    <property type="entry name" value="Ribosomal_uS9_A"/>
    <property type="match status" value="1"/>
</dbReference>
<dbReference type="InterPro" id="IPR020574">
    <property type="entry name" value="Ribosomal_uS9_CS"/>
</dbReference>
<dbReference type="InterPro" id="IPR014721">
    <property type="entry name" value="Ribsml_uS5_D2-typ_fold_subgr"/>
</dbReference>
<name>A0AAE3H953_9EURY</name>
<dbReference type="PANTHER" id="PTHR21569:SF16">
    <property type="entry name" value="RIBOSOMAL PROTEIN S16"/>
    <property type="match status" value="1"/>
</dbReference>
<evidence type="ECO:0000313" key="8">
    <source>
        <dbReference type="EMBL" id="MCQ6962221.1"/>
    </source>
</evidence>
<evidence type="ECO:0000256" key="5">
    <source>
        <dbReference type="HAMAP-Rule" id="MF_00532"/>
    </source>
</evidence>
<dbReference type="PROSITE" id="PS00360">
    <property type="entry name" value="RIBOSOMAL_S9"/>
    <property type="match status" value="1"/>
</dbReference>
<reference evidence="8 9" key="1">
    <citation type="journal article" date="2011" name="Appl. Environ. Microbiol.">
        <title>Methanogenic archaea isolated from Taiwan's Chelungpu fault.</title>
        <authorList>
            <person name="Wu S.Y."/>
            <person name="Lai M.C."/>
        </authorList>
    </citation>
    <scope>NUCLEOTIDE SEQUENCE [LARGE SCALE GENOMIC DNA]</scope>
    <source>
        <strain evidence="8 9">St545Mb</strain>
    </source>
</reference>
<dbReference type="FunFam" id="3.30.230.10:FF:000051">
    <property type="entry name" value="30S ribosomal protein S9"/>
    <property type="match status" value="1"/>
</dbReference>
<organism evidence="8 9">
    <name type="scientific">Methanolobus chelungpuianus</name>
    <dbReference type="NCBI Taxonomy" id="502115"/>
    <lineage>
        <taxon>Archaea</taxon>
        <taxon>Methanobacteriati</taxon>
        <taxon>Methanobacteriota</taxon>
        <taxon>Stenosarchaea group</taxon>
        <taxon>Methanomicrobia</taxon>
        <taxon>Methanosarcinales</taxon>
        <taxon>Methanosarcinaceae</taxon>
        <taxon>Methanolobus</taxon>
    </lineage>
</organism>
<evidence type="ECO:0000313" key="9">
    <source>
        <dbReference type="Proteomes" id="UP001206983"/>
    </source>
</evidence>
<dbReference type="Pfam" id="PF00380">
    <property type="entry name" value="Ribosomal_S9"/>
    <property type="match status" value="1"/>
</dbReference>
<dbReference type="InterPro" id="IPR000754">
    <property type="entry name" value="Ribosomal_uS9"/>
</dbReference>
<dbReference type="GO" id="GO:0003723">
    <property type="term" value="F:RNA binding"/>
    <property type="evidence" value="ECO:0007669"/>
    <property type="project" value="TreeGrafter"/>
</dbReference>
<evidence type="ECO:0000256" key="1">
    <source>
        <dbReference type="ARBA" id="ARBA00005251"/>
    </source>
</evidence>
<dbReference type="RefSeq" id="WP_256621994.1">
    <property type="nucleotide sequence ID" value="NZ_JTEO01000002.1"/>
</dbReference>
<dbReference type="SUPFAM" id="SSF54211">
    <property type="entry name" value="Ribosomal protein S5 domain 2-like"/>
    <property type="match status" value="1"/>
</dbReference>
<evidence type="ECO:0000256" key="4">
    <source>
        <dbReference type="ARBA" id="ARBA00035259"/>
    </source>
</evidence>
<dbReference type="GO" id="GO:0000462">
    <property type="term" value="P:maturation of SSU-rRNA from tricistronic rRNA transcript (SSU-rRNA, 5.8S rRNA, LSU-rRNA)"/>
    <property type="evidence" value="ECO:0007669"/>
    <property type="project" value="TreeGrafter"/>
</dbReference>
<gene>
    <name evidence="5" type="primary">rps9</name>
    <name evidence="8" type="ORF">PV02_03580</name>
</gene>
<dbReference type="EMBL" id="JTEO01000002">
    <property type="protein sequence ID" value="MCQ6962221.1"/>
    <property type="molecule type" value="Genomic_DNA"/>
</dbReference>
<dbReference type="InterPro" id="IPR020568">
    <property type="entry name" value="Ribosomal_Su5_D2-typ_SF"/>
</dbReference>
<dbReference type="NCBIfam" id="NF001749">
    <property type="entry name" value="PRK00474.1"/>
    <property type="match status" value="1"/>
</dbReference>
<dbReference type="GO" id="GO:0006412">
    <property type="term" value="P:translation"/>
    <property type="evidence" value="ECO:0007669"/>
    <property type="project" value="UniProtKB-UniRule"/>
</dbReference>
<evidence type="ECO:0000256" key="6">
    <source>
        <dbReference type="RuleBase" id="RU003815"/>
    </source>
</evidence>
<dbReference type="InterPro" id="IPR019958">
    <property type="entry name" value="Ribosomal_uS9_archaeal"/>
</dbReference>
<dbReference type="AlphaFoldDB" id="A0AAE3H953"/>
<dbReference type="GO" id="GO:0003735">
    <property type="term" value="F:structural constituent of ribosome"/>
    <property type="evidence" value="ECO:0007669"/>
    <property type="project" value="UniProtKB-UniRule"/>
</dbReference>
<comment type="similarity">
    <text evidence="1 5 6">Belongs to the universal ribosomal protein uS9 family.</text>
</comment>
<dbReference type="NCBIfam" id="TIGR03627">
    <property type="entry name" value="uS9_arch"/>
    <property type="match status" value="1"/>
</dbReference>
<proteinExistence type="inferred from homology"/>
<protein>
    <recommendedName>
        <fullName evidence="4 5">Small ribosomal subunit protein uS9</fullName>
    </recommendedName>
</protein>
<comment type="caution">
    <text evidence="8">The sequence shown here is derived from an EMBL/GenBank/DDBJ whole genome shotgun (WGS) entry which is preliminary data.</text>
</comment>
<dbReference type="PANTHER" id="PTHR21569">
    <property type="entry name" value="RIBOSOMAL PROTEIN S9"/>
    <property type="match status" value="1"/>
</dbReference>
<keyword evidence="2 5" id="KW-0689">Ribosomal protein</keyword>
<evidence type="ECO:0000256" key="2">
    <source>
        <dbReference type="ARBA" id="ARBA00022980"/>
    </source>
</evidence>
<dbReference type="GO" id="GO:0022627">
    <property type="term" value="C:cytosolic small ribosomal subunit"/>
    <property type="evidence" value="ECO:0007669"/>
    <property type="project" value="UniProtKB-UniRule"/>
</dbReference>
<feature type="region of interest" description="Disordered" evidence="7">
    <location>
        <begin position="116"/>
        <end position="136"/>
    </location>
</feature>